<dbReference type="Proteomes" id="UP000683925">
    <property type="component" value="Unassembled WGS sequence"/>
</dbReference>
<dbReference type="AlphaFoldDB" id="A0A8S1XEW8"/>
<accession>A0A8S1XEW8</accession>
<organism evidence="2 3">
    <name type="scientific">Paramecium octaurelia</name>
    <dbReference type="NCBI Taxonomy" id="43137"/>
    <lineage>
        <taxon>Eukaryota</taxon>
        <taxon>Sar</taxon>
        <taxon>Alveolata</taxon>
        <taxon>Ciliophora</taxon>
        <taxon>Intramacronucleata</taxon>
        <taxon>Oligohymenophorea</taxon>
        <taxon>Peniculida</taxon>
        <taxon>Parameciidae</taxon>
        <taxon>Paramecium</taxon>
    </lineage>
</organism>
<feature type="compositionally biased region" description="Polar residues" evidence="1">
    <location>
        <begin position="66"/>
        <end position="78"/>
    </location>
</feature>
<sequence>MYLYRKNGLFSELKGEMIKEQQWYNLLAQKLSTLQQKRDVWIQKNLMANQRVHDGQFNNEWRGQRQFNGLSSNDESNPQPQPGYYRRKKFREFPQVLTDDSTRFIGKSRQVNQNLSYGKQSNKNDQIVSFNHHNTTKHTFRITSWNVGSIKKGTSQIAKKLTAYYLVYRRHDKILSRALLHTPLFIKKGSLNTKEEFQQEQTHALTSLTSLTRLHLLILQIMTTLLQIVETVAQIQ</sequence>
<name>A0A8S1XEW8_PAROT</name>
<proteinExistence type="predicted"/>
<feature type="region of interest" description="Disordered" evidence="1">
    <location>
        <begin position="66"/>
        <end position="85"/>
    </location>
</feature>
<comment type="caution">
    <text evidence="2">The sequence shown here is derived from an EMBL/GenBank/DDBJ whole genome shotgun (WGS) entry which is preliminary data.</text>
</comment>
<evidence type="ECO:0000256" key="1">
    <source>
        <dbReference type="SAM" id="MobiDB-lite"/>
    </source>
</evidence>
<reference evidence="2" key="1">
    <citation type="submission" date="2021-01" db="EMBL/GenBank/DDBJ databases">
        <authorList>
            <consortium name="Genoscope - CEA"/>
            <person name="William W."/>
        </authorList>
    </citation>
    <scope>NUCLEOTIDE SEQUENCE</scope>
</reference>
<gene>
    <name evidence="2" type="ORF">POCTA_138.1.T1190021</name>
</gene>
<protein>
    <submittedName>
        <fullName evidence="2">Uncharacterized protein</fullName>
    </submittedName>
</protein>
<evidence type="ECO:0000313" key="2">
    <source>
        <dbReference type="EMBL" id="CAD8199272.1"/>
    </source>
</evidence>
<evidence type="ECO:0000313" key="3">
    <source>
        <dbReference type="Proteomes" id="UP000683925"/>
    </source>
</evidence>
<keyword evidence="3" id="KW-1185">Reference proteome</keyword>
<dbReference type="EMBL" id="CAJJDP010000119">
    <property type="protein sequence ID" value="CAD8199272.1"/>
    <property type="molecule type" value="Genomic_DNA"/>
</dbReference>